<dbReference type="Proteomes" id="UP000249057">
    <property type="component" value="Unassembled WGS sequence"/>
</dbReference>
<organism evidence="1 2">
    <name type="scientific">Aspergillus brunneoviolaceus CBS 621.78</name>
    <dbReference type="NCBI Taxonomy" id="1450534"/>
    <lineage>
        <taxon>Eukaryota</taxon>
        <taxon>Fungi</taxon>
        <taxon>Dikarya</taxon>
        <taxon>Ascomycota</taxon>
        <taxon>Pezizomycotina</taxon>
        <taxon>Eurotiomycetes</taxon>
        <taxon>Eurotiomycetidae</taxon>
        <taxon>Eurotiales</taxon>
        <taxon>Aspergillaceae</taxon>
        <taxon>Aspergillus</taxon>
        <taxon>Aspergillus subgen. Circumdati</taxon>
    </lineage>
</organism>
<evidence type="ECO:0000313" key="2">
    <source>
        <dbReference type="Proteomes" id="UP000249057"/>
    </source>
</evidence>
<name>A0ACD1GEL9_9EURO</name>
<gene>
    <name evidence="1" type="ORF">BO95DRAFT_480813</name>
</gene>
<keyword evidence="2" id="KW-1185">Reference proteome</keyword>
<sequence>MHADGLILSVLLQFSNSVAACSFLFNVKAFLIMLCISSRPITLPNFISRLRDQAIETAEREALQAWGTTAVDACLSTSSIPQLAWEAARLSEVLVPNGWIKLLRNLVNAIIVGSTDGTSLSPVLLRSLAFMIRQREGQWSPESTEILGALFSSLKVRLEQADRLGGSVDRKCELVCVLGVVIDAMVDIGVSDISHERLYKPLIALLDGFSHDRDLHVAQAAAYTGQALRGIQDDDTVGKASLRGLLRAIDLAMTVPARKIWEAVKSGIDGASRLRDFTWDMFKKRTGKSWYTALRATSILIHTRSWDELSNFIQQAECRANKDFLCGLYAQLDLISQLVPPDQIQHIYKSIPESKYDRVQAWKMHTVCAIKEQTTPPELKLASTLKRTKIYDWSLKSCGWEDVRDDLSDNGSALLDNSYRKCMPAREYYTMDALLEFYSQDDDKRLQIQRLSGARLPMNHCYINLNVVDSDQGDEVPLESLFDYREQGGRNIRPKKIFIEGQAGVGKTTLCKKVVHDFLYRNLWSDCFDWILWLPLRHLKGKHTDSYSIKDLFHHEYFSQHHDSELLADTLGSIVARNSARVLWLLDGLDEISQDWDADSPMGRFLQTLLKQPQTIISSRPYSTRKLNMAKQDLKLQTVGFHAEQIEKYIRAKGIHPDPETADKIWEFIDEHSRIRGIAQIPIQFDALCYTWKEPLGNSNTARTMTTIYQAICVELLRKDLWRREKRIDGRTLTEQQTEELSEFEVQLHMQEEINLLEALAFHGLVTKIIDFDAPVRSQIYQHLLNGNVLVPRLHESTIKEISFLRSSDATDNAQQSFHFLHLTVQEFFAARFFAKHWTSQATIHSLTLNGRTDTDIPPQVFMAREKYNVRYEVFWRFVAGFLGVGYNHQKQSEEHTAAFLEAMENKPRDMLGPMHSKLMMRLWSEVPASNNIARLRSLRQSHYQRLARWSSFEVTAYDKGELAGEAEYPDAVLYSLLKDRSSDVRRHVLNVIAQRRVSTSVTDLIASWVDQVSDDELNPAHEILLVHLHDESKVEESDFRGVQVPALPQDLLRAILDCLHYGPAGLKVAALEILSEQPPSSLQAYVDTIAHGLSDPESEDVTSKSLKILERLDLSLEILQSMTYLVYKQIGSYPSPFDIVKKSLCRHSLVSPSILGYVCSLLDHRSFIVRKLAVRVLAQHPLLPPSTADWLDQEVHLGDCLVKDLRTTVWQQLLPSQNIREDIVRRLKHIDPAVQGVAALILGGRSDLSKPTFEAVAELLNDTKWSVREAAAKALRGQSELPHHVLDQMAGLLEDHHPLVIYQAIKTLTKYPDDELKYLDDVVLSLEDPDLSVAYKASEAIRKHPKVPRELLYHLFAQMIDPQDHHTSRFEPIFRNALRRGLPPDLGNRLLDLVESADIEEGEGEGDVEHILDLLGAQPFLPPEKLLQLSERFVTSDDRIASAVVKILVTQAHLPPPLILALTRFLDRADKTLVLDVTLWLLGQSELPLEALALMAGMLPTVPLPGFAADVLSRQPPLPSEIMNLALSAFRLATDERYAETHEVLERNDAFYRMLPQLPVHDLQRLCRIWLRRSFGERVNFYFRDEFLVVDTPDFQGAIPMPLYQRIKLRLIFRLTVVACGHYGRPDCMIFGSVVRSRASADNYMACTSRSRARGDAPICCLVQQQHVMYTDGLVTN</sequence>
<protein>
    <submittedName>
        <fullName evidence="1">Uncharacterized protein</fullName>
    </submittedName>
</protein>
<proteinExistence type="predicted"/>
<evidence type="ECO:0000313" key="1">
    <source>
        <dbReference type="EMBL" id="RAH47632.1"/>
    </source>
</evidence>
<dbReference type="EMBL" id="KZ825329">
    <property type="protein sequence ID" value="RAH47632.1"/>
    <property type="molecule type" value="Genomic_DNA"/>
</dbReference>
<accession>A0ACD1GEL9</accession>
<reference evidence="1" key="1">
    <citation type="submission" date="2018-02" db="EMBL/GenBank/DDBJ databases">
        <title>The genomes of Aspergillus section Nigri reveals drivers in fungal speciation.</title>
        <authorList>
            <consortium name="DOE Joint Genome Institute"/>
            <person name="Vesth T.C."/>
            <person name="Nybo J."/>
            <person name="Theobald S."/>
            <person name="Brandl J."/>
            <person name="Frisvad J.C."/>
            <person name="Nielsen K.F."/>
            <person name="Lyhne E.K."/>
            <person name="Kogle M.E."/>
            <person name="Kuo A."/>
            <person name="Riley R."/>
            <person name="Clum A."/>
            <person name="Nolan M."/>
            <person name="Lipzen A."/>
            <person name="Salamov A."/>
            <person name="Henrissat B."/>
            <person name="Wiebenga A."/>
            <person name="De vries R.P."/>
            <person name="Grigoriev I.V."/>
            <person name="Mortensen U.H."/>
            <person name="Andersen M.R."/>
            <person name="Baker S.E."/>
        </authorList>
    </citation>
    <scope>NUCLEOTIDE SEQUENCE</scope>
    <source>
        <strain evidence="1">CBS 621.78</strain>
    </source>
</reference>